<feature type="compositionally biased region" description="Basic and acidic residues" evidence="1">
    <location>
        <begin position="326"/>
        <end position="337"/>
    </location>
</feature>
<dbReference type="PROSITE" id="PS51724">
    <property type="entry name" value="SPOR"/>
    <property type="match status" value="1"/>
</dbReference>
<dbReference type="AlphaFoldDB" id="A0A7X3S7B3"/>
<feature type="domain" description="SPOR" evidence="3">
    <location>
        <begin position="626"/>
        <end position="710"/>
    </location>
</feature>
<name>A0A7X3S7B3_9HYPH</name>
<feature type="compositionally biased region" description="Basic and acidic residues" evidence="1">
    <location>
        <begin position="66"/>
        <end position="94"/>
    </location>
</feature>
<feature type="compositionally biased region" description="Low complexity" evidence="1">
    <location>
        <begin position="569"/>
        <end position="585"/>
    </location>
</feature>
<proteinExistence type="predicted"/>
<evidence type="ECO:0000313" key="4">
    <source>
        <dbReference type="EMBL" id="MXN64560.1"/>
    </source>
</evidence>
<dbReference type="InterPro" id="IPR007730">
    <property type="entry name" value="SPOR-like_dom"/>
</dbReference>
<reference evidence="4 5" key="1">
    <citation type="submission" date="2019-12" db="EMBL/GenBank/DDBJ databases">
        <authorList>
            <person name="Li M."/>
        </authorList>
    </citation>
    <scope>NUCLEOTIDE SEQUENCE [LARGE SCALE GENOMIC DNA]</scope>
    <source>
        <strain evidence="4 5">GBMRC 2046</strain>
    </source>
</reference>
<dbReference type="Gene3D" id="3.30.70.1070">
    <property type="entry name" value="Sporulation related repeat"/>
    <property type="match status" value="1"/>
</dbReference>
<protein>
    <recommendedName>
        <fullName evidence="3">SPOR domain-containing protein</fullName>
    </recommendedName>
</protein>
<feature type="region of interest" description="Disordered" evidence="1">
    <location>
        <begin position="314"/>
        <end position="338"/>
    </location>
</feature>
<organism evidence="4 5">
    <name type="scientific">Stappia sediminis</name>
    <dbReference type="NCBI Taxonomy" id="2692190"/>
    <lineage>
        <taxon>Bacteria</taxon>
        <taxon>Pseudomonadati</taxon>
        <taxon>Pseudomonadota</taxon>
        <taxon>Alphaproteobacteria</taxon>
        <taxon>Hyphomicrobiales</taxon>
        <taxon>Stappiaceae</taxon>
        <taxon>Stappia</taxon>
    </lineage>
</organism>
<dbReference type="SUPFAM" id="SSF110997">
    <property type="entry name" value="Sporulation related repeat"/>
    <property type="match status" value="1"/>
</dbReference>
<feature type="compositionally biased region" description="Low complexity" evidence="1">
    <location>
        <begin position="543"/>
        <end position="558"/>
    </location>
</feature>
<feature type="compositionally biased region" description="Low complexity" evidence="1">
    <location>
        <begin position="618"/>
        <end position="627"/>
    </location>
</feature>
<feature type="compositionally biased region" description="Low complexity" evidence="1">
    <location>
        <begin position="216"/>
        <end position="233"/>
    </location>
</feature>
<comment type="caution">
    <text evidence="4">The sequence shown here is derived from an EMBL/GenBank/DDBJ whole genome shotgun (WGS) entry which is preliminary data.</text>
</comment>
<feature type="compositionally biased region" description="Low complexity" evidence="1">
    <location>
        <begin position="493"/>
        <end position="513"/>
    </location>
</feature>
<gene>
    <name evidence="4" type="ORF">GR183_06555</name>
</gene>
<feature type="compositionally biased region" description="Polar residues" evidence="1">
    <location>
        <begin position="515"/>
        <end position="535"/>
    </location>
</feature>
<sequence length="710" mass="74676">MPDNNRPAGRQASGDSAPEFEEDPLVELARIVSEGSGGYHRGEEAVPEEPEPLELTRPQHQQETQHWPDEPLRGSFEDAQHDEFAAEDEFHQEEGGTAPPAEYSPHTDSEPAYEEQVYEDPAYEEPAYEPAPEAYEEPYRVEEPAPYEEQAYSEPHYAGPDAGIDEQYHAEPEEAHAAGYDDGYGDEAAQGDTTAGFEDELRSAFDISIGGRARIEPAAPEVGAPAAAEGEPAAIEDDFDDLFEDESRPPVQAAAVQPVEAHAPGYDSDRGQAPGVDRYAQGTEEEGDYLDEDEPPEGGYDLDAVARAMKESDPALTGHGVLPPHPEAETRAAPEGRGKRRGLAVAAAIVGLAVVGGAAFALIDFGDSGVDIGPPPVIAAQEGDLKIYPATEEPKAQAQSKLIYDRVRGVESTGEERLVLPDDTPVASLPPAPATNEPASTGGTTRTVAPKRVRTVIVRPDGTVISGNDGAEDTTETAALSEPNLPSTVGEVSAPTLPDTTTPSSSAPDVVSPAGGQNASPSSTGLPDVTPQQPQEEAATDDAAAGQEPEAPEQAQGETVFPRAKPEAPRTVVAAAPTASQQAPARQSDSGPLDLTSQQQAAAPATTPQPDTEPRPSQPAASSSGSIPAGAYIVQVSSQRTEDQARQAFAGLQNRFPSVLGSVTPVIQRADLGDRGVFYRVRIPASSRDEAIGLCENLKAAGGDCFVRRN</sequence>
<evidence type="ECO:0000256" key="2">
    <source>
        <dbReference type="SAM" id="Phobius"/>
    </source>
</evidence>
<feature type="compositionally biased region" description="Basic and acidic residues" evidence="1">
    <location>
        <begin position="166"/>
        <end position="176"/>
    </location>
</feature>
<feature type="transmembrane region" description="Helical" evidence="2">
    <location>
        <begin position="343"/>
        <end position="363"/>
    </location>
</feature>
<keyword evidence="5" id="KW-1185">Reference proteome</keyword>
<feature type="compositionally biased region" description="Polar residues" evidence="1">
    <location>
        <begin position="437"/>
        <end position="447"/>
    </location>
</feature>
<keyword evidence="2" id="KW-1133">Transmembrane helix</keyword>
<feature type="compositionally biased region" description="Acidic residues" evidence="1">
    <location>
        <begin position="234"/>
        <end position="244"/>
    </location>
</feature>
<feature type="compositionally biased region" description="Low complexity" evidence="1">
    <location>
        <begin position="249"/>
        <end position="259"/>
    </location>
</feature>
<dbReference type="InterPro" id="IPR036680">
    <property type="entry name" value="SPOR-like_sf"/>
</dbReference>
<evidence type="ECO:0000256" key="1">
    <source>
        <dbReference type="SAM" id="MobiDB-lite"/>
    </source>
</evidence>
<feature type="region of interest" description="Disordered" evidence="1">
    <location>
        <begin position="216"/>
        <end position="300"/>
    </location>
</feature>
<evidence type="ECO:0000259" key="3">
    <source>
        <dbReference type="PROSITE" id="PS51724"/>
    </source>
</evidence>
<dbReference type="GO" id="GO:0042834">
    <property type="term" value="F:peptidoglycan binding"/>
    <property type="evidence" value="ECO:0007669"/>
    <property type="project" value="InterPro"/>
</dbReference>
<feature type="compositionally biased region" description="Acidic residues" evidence="1">
    <location>
        <begin position="111"/>
        <end position="127"/>
    </location>
</feature>
<feature type="region of interest" description="Disordered" evidence="1">
    <location>
        <begin position="412"/>
        <end position="627"/>
    </location>
</feature>
<dbReference type="EMBL" id="WUMV01000002">
    <property type="protein sequence ID" value="MXN64560.1"/>
    <property type="molecule type" value="Genomic_DNA"/>
</dbReference>
<feature type="compositionally biased region" description="Acidic residues" evidence="1">
    <location>
        <begin position="283"/>
        <end position="296"/>
    </location>
</feature>
<keyword evidence="2" id="KW-0812">Transmembrane</keyword>
<evidence type="ECO:0000313" key="5">
    <source>
        <dbReference type="Proteomes" id="UP000433101"/>
    </source>
</evidence>
<dbReference type="Pfam" id="PF05036">
    <property type="entry name" value="SPOR"/>
    <property type="match status" value="1"/>
</dbReference>
<feature type="region of interest" description="Disordered" evidence="1">
    <location>
        <begin position="1"/>
        <end position="197"/>
    </location>
</feature>
<keyword evidence="2" id="KW-0472">Membrane</keyword>
<accession>A0A7X3S7B3</accession>
<dbReference type="RefSeq" id="WP_160774765.1">
    <property type="nucleotide sequence ID" value="NZ_WUMV01000002.1"/>
</dbReference>
<feature type="compositionally biased region" description="Low complexity" evidence="1">
    <location>
        <begin position="596"/>
        <end position="610"/>
    </location>
</feature>
<dbReference type="Proteomes" id="UP000433101">
    <property type="component" value="Unassembled WGS sequence"/>
</dbReference>